<feature type="chain" id="PRO_5011523008" evidence="1">
    <location>
        <begin position="28"/>
        <end position="144"/>
    </location>
</feature>
<reference evidence="2 3" key="1">
    <citation type="submission" date="2016-06" db="EMBL/GenBank/DDBJ databases">
        <authorList>
            <person name="Olsen C.W."/>
            <person name="Carey S."/>
            <person name="Hinshaw L."/>
            <person name="Karasin A.I."/>
        </authorList>
    </citation>
    <scope>NUCLEOTIDE SEQUENCE [LARGE SCALE GENOMIC DNA]</scope>
    <source>
        <strain evidence="2 3">LZ-22</strain>
    </source>
</reference>
<organism evidence="2 3">
    <name type="scientific">Raineyella antarctica</name>
    <dbReference type="NCBI Taxonomy" id="1577474"/>
    <lineage>
        <taxon>Bacteria</taxon>
        <taxon>Bacillati</taxon>
        <taxon>Actinomycetota</taxon>
        <taxon>Actinomycetes</taxon>
        <taxon>Propionibacteriales</taxon>
        <taxon>Propionibacteriaceae</taxon>
        <taxon>Raineyella</taxon>
    </lineage>
</organism>
<proteinExistence type="predicted"/>
<name>A0A1G6GH40_9ACTN</name>
<evidence type="ECO:0000313" key="3">
    <source>
        <dbReference type="Proteomes" id="UP000199086"/>
    </source>
</evidence>
<gene>
    <name evidence="2" type="ORF">GA0111570_103246</name>
</gene>
<dbReference type="EMBL" id="FMYF01000003">
    <property type="protein sequence ID" value="SDB81260.1"/>
    <property type="molecule type" value="Genomic_DNA"/>
</dbReference>
<dbReference type="Proteomes" id="UP000199086">
    <property type="component" value="Unassembled WGS sequence"/>
</dbReference>
<dbReference type="STRING" id="1577474.GA0111570_103246"/>
<keyword evidence="3" id="KW-1185">Reference proteome</keyword>
<dbReference type="OrthoDB" id="5118128at2"/>
<protein>
    <submittedName>
        <fullName evidence="2">Uncharacterized protein</fullName>
    </submittedName>
</protein>
<evidence type="ECO:0000256" key="1">
    <source>
        <dbReference type="SAM" id="SignalP"/>
    </source>
</evidence>
<dbReference type="AlphaFoldDB" id="A0A1G6GH40"/>
<accession>A0A1G6GH40</accession>
<keyword evidence="1" id="KW-0732">Signal</keyword>
<dbReference type="RefSeq" id="WP_139283158.1">
    <property type="nucleotide sequence ID" value="NZ_FMYF01000003.1"/>
</dbReference>
<evidence type="ECO:0000313" key="2">
    <source>
        <dbReference type="EMBL" id="SDB81260.1"/>
    </source>
</evidence>
<sequence length="144" mass="15088">MRARPNVVLLVIAVLVAALATTAAVVAANRKPSPPDLATPEGVVEAYVVAVITADQATATSFLDPTLNCQSNLQYFSQQQGSFTVVSSRTSGSTAWVVAEISMGGGGPLPDTTNAQRFTFQLVSRDGHWLVTGDPWPGLGCKEN</sequence>
<feature type="signal peptide" evidence="1">
    <location>
        <begin position="1"/>
        <end position="27"/>
    </location>
</feature>